<sequence length="337" mass="36120">MRFEHPLWVWLGILAAAAGVALVYLWHRRRRGALDALGSSGMLERLTGVDLTGTPHRRGALVAAALGLMGFALAGPQWGAEEVEEQTVALSVVLVLDISESMWAEDVTPNRFERQLLEARRLVNELAGHRLGLVVFAGSAYPLSPLTVDHSALRLYLDAADPSMAGTPGSSPASAIGAAVELLGDEPTEDGDRAIVMLSDGESHDEDDQVQSAARAAAAQGIRIFAVGIGSDRGEPIPRYDRVGERIGGFKRDSTGEVVLSRMEAEPLADAADRTGGFWTRADAAGVSRVLAGLAELEAGHGQVTRGVRWTPRFQWFVAAALMLLATDWAWARRAQR</sequence>
<dbReference type="Proteomes" id="UP000702544">
    <property type="component" value="Unassembled WGS sequence"/>
</dbReference>
<proteinExistence type="predicted"/>
<name>A0AAE4Z9A2_9BACT</name>
<dbReference type="InterPro" id="IPR036465">
    <property type="entry name" value="vWFA_dom_sf"/>
</dbReference>
<reference evidence="3 4" key="1">
    <citation type="submission" date="2020-01" db="EMBL/GenBank/DDBJ databases">
        <title>Genomes assembled from Gulf of Kutch pelagic sediment metagenomes.</title>
        <authorList>
            <person name="Chandrashekar M."/>
            <person name="Mahajan M.S."/>
            <person name="Dave K.J."/>
            <person name="Vatsa P."/>
            <person name="Nathani N.M."/>
        </authorList>
    </citation>
    <scope>NUCLEOTIDE SEQUENCE [LARGE SCALE GENOMIC DNA]</scope>
    <source>
        <strain evidence="3">KS3-K002</strain>
    </source>
</reference>
<evidence type="ECO:0000313" key="3">
    <source>
        <dbReference type="EMBL" id="NIR76013.1"/>
    </source>
</evidence>
<keyword evidence="1" id="KW-1133">Transmembrane helix</keyword>
<evidence type="ECO:0000256" key="1">
    <source>
        <dbReference type="SAM" id="Phobius"/>
    </source>
</evidence>
<keyword evidence="1" id="KW-0472">Membrane</keyword>
<feature type="transmembrane region" description="Helical" evidence="1">
    <location>
        <begin position="6"/>
        <end position="26"/>
    </location>
</feature>
<dbReference type="InterPro" id="IPR050768">
    <property type="entry name" value="UPF0353/GerABKA_families"/>
</dbReference>
<dbReference type="PROSITE" id="PS50234">
    <property type="entry name" value="VWFA"/>
    <property type="match status" value="1"/>
</dbReference>
<organism evidence="3 4">
    <name type="scientific">Candidatus Kutchimonas denitrificans</name>
    <dbReference type="NCBI Taxonomy" id="3056748"/>
    <lineage>
        <taxon>Bacteria</taxon>
        <taxon>Pseudomonadati</taxon>
        <taxon>Gemmatimonadota</taxon>
        <taxon>Gemmatimonadia</taxon>
        <taxon>Candidatus Palauibacterales</taxon>
        <taxon>Candidatus Palauibacteraceae</taxon>
        <taxon>Candidatus Kutchimonas</taxon>
    </lineage>
</organism>
<protein>
    <submittedName>
        <fullName evidence="3">VWA domain-containing protein</fullName>
    </submittedName>
</protein>
<keyword evidence="1" id="KW-0812">Transmembrane</keyword>
<accession>A0AAE4Z9A2</accession>
<dbReference type="PANTHER" id="PTHR22550">
    <property type="entry name" value="SPORE GERMINATION PROTEIN"/>
    <property type="match status" value="1"/>
</dbReference>
<comment type="caution">
    <text evidence="3">The sequence shown here is derived from an EMBL/GenBank/DDBJ whole genome shotgun (WGS) entry which is preliminary data.</text>
</comment>
<dbReference type="SMART" id="SM00327">
    <property type="entry name" value="VWA"/>
    <property type="match status" value="1"/>
</dbReference>
<dbReference type="InterPro" id="IPR002035">
    <property type="entry name" value="VWF_A"/>
</dbReference>
<dbReference type="AlphaFoldDB" id="A0AAE4Z9A2"/>
<dbReference type="Pfam" id="PF00092">
    <property type="entry name" value="VWA"/>
    <property type="match status" value="1"/>
</dbReference>
<dbReference type="Gene3D" id="3.40.50.410">
    <property type="entry name" value="von Willebrand factor, type A domain"/>
    <property type="match status" value="1"/>
</dbReference>
<dbReference type="EMBL" id="JAACAK010000112">
    <property type="protein sequence ID" value="NIR76013.1"/>
    <property type="molecule type" value="Genomic_DNA"/>
</dbReference>
<evidence type="ECO:0000313" key="4">
    <source>
        <dbReference type="Proteomes" id="UP000702544"/>
    </source>
</evidence>
<dbReference type="PANTHER" id="PTHR22550:SF14">
    <property type="entry name" value="VWFA DOMAIN-CONTAINING PROTEIN"/>
    <property type="match status" value="1"/>
</dbReference>
<feature type="domain" description="VWFA" evidence="2">
    <location>
        <begin position="91"/>
        <end position="275"/>
    </location>
</feature>
<gene>
    <name evidence="3" type="ORF">GWO12_13035</name>
</gene>
<dbReference type="SUPFAM" id="SSF53300">
    <property type="entry name" value="vWA-like"/>
    <property type="match status" value="1"/>
</dbReference>
<evidence type="ECO:0000259" key="2">
    <source>
        <dbReference type="PROSITE" id="PS50234"/>
    </source>
</evidence>